<name>A0A1G6AJR4_9BACT</name>
<dbReference type="PANTHER" id="PTHR30097">
    <property type="entry name" value="CATION EFFLUX SYSTEM PROTEIN CUSB"/>
    <property type="match status" value="1"/>
</dbReference>
<keyword evidence="4" id="KW-1133">Transmembrane helix</keyword>
<dbReference type="EMBL" id="FMXO01000002">
    <property type="protein sequence ID" value="SDB08589.1"/>
    <property type="molecule type" value="Genomic_DNA"/>
</dbReference>
<feature type="region of interest" description="Disordered" evidence="3">
    <location>
        <begin position="546"/>
        <end position="571"/>
    </location>
</feature>
<feature type="region of interest" description="Disordered" evidence="3">
    <location>
        <begin position="411"/>
        <end position="431"/>
    </location>
</feature>
<dbReference type="SUPFAM" id="SSF111369">
    <property type="entry name" value="HlyD-like secretion proteins"/>
    <property type="match status" value="1"/>
</dbReference>
<evidence type="ECO:0000256" key="2">
    <source>
        <dbReference type="ARBA" id="ARBA00022448"/>
    </source>
</evidence>
<dbReference type="NCBIfam" id="TIGR01730">
    <property type="entry name" value="RND_mfp"/>
    <property type="match status" value="1"/>
</dbReference>
<dbReference type="InterPro" id="IPR058790">
    <property type="entry name" value="BSH_CusB"/>
</dbReference>
<dbReference type="Gene3D" id="2.40.30.170">
    <property type="match status" value="1"/>
</dbReference>
<dbReference type="STRING" id="617002.SAMN05660653_00410"/>
<evidence type="ECO:0000259" key="6">
    <source>
        <dbReference type="Pfam" id="PF25954"/>
    </source>
</evidence>
<dbReference type="GO" id="GO:0060003">
    <property type="term" value="P:copper ion export"/>
    <property type="evidence" value="ECO:0007669"/>
    <property type="project" value="TreeGrafter"/>
</dbReference>
<dbReference type="GO" id="GO:0046914">
    <property type="term" value="F:transition metal ion binding"/>
    <property type="evidence" value="ECO:0007669"/>
    <property type="project" value="TreeGrafter"/>
</dbReference>
<feature type="transmembrane region" description="Helical" evidence="4">
    <location>
        <begin position="9"/>
        <end position="32"/>
    </location>
</feature>
<dbReference type="GO" id="GO:0016020">
    <property type="term" value="C:membrane"/>
    <property type="evidence" value="ECO:0007669"/>
    <property type="project" value="InterPro"/>
</dbReference>
<feature type="compositionally biased region" description="Pro residues" evidence="3">
    <location>
        <begin position="550"/>
        <end position="559"/>
    </location>
</feature>
<dbReference type="InterPro" id="IPR006143">
    <property type="entry name" value="RND_pump_MFP"/>
</dbReference>
<evidence type="ECO:0000313" key="7">
    <source>
        <dbReference type="EMBL" id="SDB08589.1"/>
    </source>
</evidence>
<evidence type="ECO:0000256" key="3">
    <source>
        <dbReference type="SAM" id="MobiDB-lite"/>
    </source>
</evidence>
<keyword evidence="4" id="KW-0812">Transmembrane</keyword>
<sequence length="571" mass="62990">MRNLKNKRFLFLSVFMLMLLFILAAVIIYRVFQSPAPVPHVHEPDPHAGHVHEPDPHAGHANEIDAELVSLRQITLSPQAQKLAEVVLAPVRRLDAEVEVRLTGKVQADETRLAYITAWAPGRIDELSINFTGVAVQRGESTATLYSPELITAQAELIQAVNAARLQSERGMQQTRVLAERTEQAAREKLRRLGMSSRQIEQIIEHGIPQEHMVLHAPVSGIVTEMNARQGMYVDTGTRLFTIADLSVVWVVLQAFESDLPWIQVGQQVDFMVEALPGETFQGEVVFIDPVVEPRTRTVGVRLNVPNPDQRLKPEMYVTAVQRFQPDEVQEEAPLVIPVSAPLLTGRRAVVYVALPERPGVYMGREVVLGSRAGNHFIVLRGLEEGELVVARGAFKIDSAVQVNAQPSMMTPEPGAGAAHDHDHGPIPDPREIPDDAPTTVMAVPSEFARQLPILDQAIHGIHAALDTADLDRIRAAFQNFGRRLEDVDAASLRGTHAALVWNELAMLLGNDAYLGGEIRGLREAERVMHTLEEHHARLTAVFVSEEAPEAPPVSPPLPAHEEDPHAGHEH</sequence>
<keyword evidence="8" id="KW-1185">Reference proteome</keyword>
<dbReference type="InterPro" id="IPR051909">
    <property type="entry name" value="MFP_Cation_Efflux"/>
</dbReference>
<organism evidence="7 8">
    <name type="scientific">Desulfonatronum thiosulfatophilum</name>
    <dbReference type="NCBI Taxonomy" id="617002"/>
    <lineage>
        <taxon>Bacteria</taxon>
        <taxon>Pseudomonadati</taxon>
        <taxon>Thermodesulfobacteriota</taxon>
        <taxon>Desulfovibrionia</taxon>
        <taxon>Desulfovibrionales</taxon>
        <taxon>Desulfonatronaceae</taxon>
        <taxon>Desulfonatronum</taxon>
    </lineage>
</organism>
<dbReference type="GO" id="GO:0022857">
    <property type="term" value="F:transmembrane transporter activity"/>
    <property type="evidence" value="ECO:0007669"/>
    <property type="project" value="InterPro"/>
</dbReference>
<feature type="compositionally biased region" description="Basic and acidic residues" evidence="3">
    <location>
        <begin position="560"/>
        <end position="571"/>
    </location>
</feature>
<dbReference type="Pfam" id="PF25919">
    <property type="entry name" value="BSH_CusB"/>
    <property type="match status" value="1"/>
</dbReference>
<evidence type="ECO:0000256" key="4">
    <source>
        <dbReference type="SAM" id="Phobius"/>
    </source>
</evidence>
<dbReference type="AlphaFoldDB" id="A0A1G6AJR4"/>
<dbReference type="GO" id="GO:0015679">
    <property type="term" value="P:plasma membrane copper ion transport"/>
    <property type="evidence" value="ECO:0007669"/>
    <property type="project" value="TreeGrafter"/>
</dbReference>
<accession>A0A1G6AJR4</accession>
<keyword evidence="4" id="KW-0472">Membrane</keyword>
<dbReference type="Proteomes" id="UP000198771">
    <property type="component" value="Unassembled WGS sequence"/>
</dbReference>
<feature type="domain" description="CusB-like beta-barrel" evidence="6">
    <location>
        <begin position="249"/>
        <end position="320"/>
    </location>
</feature>
<dbReference type="Pfam" id="PF25954">
    <property type="entry name" value="Beta-barrel_RND_2"/>
    <property type="match status" value="1"/>
</dbReference>
<evidence type="ECO:0000256" key="1">
    <source>
        <dbReference type="ARBA" id="ARBA00009477"/>
    </source>
</evidence>
<dbReference type="FunFam" id="2.40.30.170:FF:000010">
    <property type="entry name" value="Efflux RND transporter periplasmic adaptor subunit"/>
    <property type="match status" value="1"/>
</dbReference>
<proteinExistence type="inferred from homology"/>
<gene>
    <name evidence="7" type="ORF">SAMN05660653_00410</name>
</gene>
<evidence type="ECO:0000313" key="8">
    <source>
        <dbReference type="Proteomes" id="UP000198771"/>
    </source>
</evidence>
<dbReference type="PANTHER" id="PTHR30097:SF15">
    <property type="entry name" value="CATION EFFLUX SYSTEM PROTEIN CUSB"/>
    <property type="match status" value="1"/>
</dbReference>
<protein>
    <submittedName>
        <fullName evidence="7">RND family efflux transporter, MFP subunit</fullName>
    </submittedName>
</protein>
<comment type="similarity">
    <text evidence="1">Belongs to the membrane fusion protein (MFP) (TC 8.A.1) family.</text>
</comment>
<evidence type="ECO:0000259" key="5">
    <source>
        <dbReference type="Pfam" id="PF25919"/>
    </source>
</evidence>
<feature type="domain" description="CusB-like barrel-sandwich hybrid" evidence="5">
    <location>
        <begin position="114"/>
        <end position="244"/>
    </location>
</feature>
<reference evidence="7 8" key="1">
    <citation type="submission" date="2016-10" db="EMBL/GenBank/DDBJ databases">
        <authorList>
            <person name="de Groot N.N."/>
        </authorList>
    </citation>
    <scope>NUCLEOTIDE SEQUENCE [LARGE SCALE GENOMIC DNA]</scope>
    <source>
        <strain evidence="7 8">ASO4-2</strain>
    </source>
</reference>
<dbReference type="InterPro" id="IPR058792">
    <property type="entry name" value="Beta-barrel_RND_2"/>
</dbReference>
<dbReference type="GO" id="GO:0030288">
    <property type="term" value="C:outer membrane-bounded periplasmic space"/>
    <property type="evidence" value="ECO:0007669"/>
    <property type="project" value="TreeGrafter"/>
</dbReference>
<keyword evidence="2" id="KW-0813">Transport</keyword>
<feature type="compositionally biased region" description="Basic and acidic residues" evidence="3">
    <location>
        <begin position="419"/>
        <end position="431"/>
    </location>
</feature>
<dbReference type="Gene3D" id="2.40.420.20">
    <property type="match status" value="1"/>
</dbReference>